<feature type="chain" id="PRO_5032652269" description="MD-2-related lipid-recognition domain-containing protein" evidence="1">
    <location>
        <begin position="21"/>
        <end position="186"/>
    </location>
</feature>
<dbReference type="EMBL" id="JACSDZ010000006">
    <property type="protein sequence ID" value="KAF7401787.1"/>
    <property type="molecule type" value="Genomic_DNA"/>
</dbReference>
<feature type="signal peptide" evidence="1">
    <location>
        <begin position="1"/>
        <end position="20"/>
    </location>
</feature>
<reference evidence="2" key="1">
    <citation type="journal article" date="2020" name="G3 (Bethesda)">
        <title>High-Quality Assemblies for Three Invasive Social Wasps from the &lt;i&gt;Vespula&lt;/i&gt; Genus.</title>
        <authorList>
            <person name="Harrop T.W.R."/>
            <person name="Guhlin J."/>
            <person name="McLaughlin G.M."/>
            <person name="Permina E."/>
            <person name="Stockwell P."/>
            <person name="Gilligan J."/>
            <person name="Le Lec M.F."/>
            <person name="Gruber M.A.M."/>
            <person name="Quinn O."/>
            <person name="Lovegrove M."/>
            <person name="Duncan E.J."/>
            <person name="Remnant E.J."/>
            <person name="Van Eeckhoven J."/>
            <person name="Graham B."/>
            <person name="Knapp R.A."/>
            <person name="Langford K.W."/>
            <person name="Kronenberg Z."/>
            <person name="Press M.O."/>
            <person name="Eacker S.M."/>
            <person name="Wilson-Rankin E.E."/>
            <person name="Purcell J."/>
            <person name="Lester P.J."/>
            <person name="Dearden P.K."/>
        </authorList>
    </citation>
    <scope>NUCLEOTIDE SEQUENCE</scope>
    <source>
        <strain evidence="2">Linc-1</strain>
    </source>
</reference>
<evidence type="ECO:0000313" key="3">
    <source>
        <dbReference type="Proteomes" id="UP000617340"/>
    </source>
</evidence>
<evidence type="ECO:0000313" key="2">
    <source>
        <dbReference type="EMBL" id="KAF7401787.1"/>
    </source>
</evidence>
<name>A0A834K9C7_VESGE</name>
<dbReference type="Pfam" id="PF06477">
    <property type="entry name" value="DUF1091"/>
    <property type="match status" value="1"/>
</dbReference>
<accession>A0A834K9C7</accession>
<evidence type="ECO:0000256" key="1">
    <source>
        <dbReference type="SAM" id="SignalP"/>
    </source>
</evidence>
<keyword evidence="1" id="KW-0732">Signal</keyword>
<dbReference type="Proteomes" id="UP000617340">
    <property type="component" value="Unassembled WGS sequence"/>
</dbReference>
<proteinExistence type="predicted"/>
<dbReference type="AlphaFoldDB" id="A0A834K9C7"/>
<comment type="caution">
    <text evidence="2">The sequence shown here is derived from an EMBL/GenBank/DDBJ whole genome shotgun (WGS) entry which is preliminary data.</text>
</comment>
<keyword evidence="3" id="KW-1185">Reference proteome</keyword>
<evidence type="ECO:0008006" key="4">
    <source>
        <dbReference type="Google" id="ProtNLM"/>
    </source>
</evidence>
<sequence>MDRQMLLLLIGLCAFRSVLAQNDLQIIIDNIDVKINEDYIRICNIDPCENSDMVPTLTIDCDFVKEIPEDAIDNCGSARIFVNDIYILHSILYGMINGEPTDPTGVDIEMNTCQMINDTMIMGPIIKAMNMSATCPMQPMKVSLNCYAVQMDEFPDYFPSGEYNFNLVLNYEDVNILTLDIFMTFY</sequence>
<dbReference type="InterPro" id="IPR010512">
    <property type="entry name" value="DUF1091"/>
</dbReference>
<gene>
    <name evidence="2" type="ORF">HZH68_007607</name>
</gene>
<protein>
    <recommendedName>
        <fullName evidence="4">MD-2-related lipid-recognition domain-containing protein</fullName>
    </recommendedName>
</protein>
<organism evidence="2 3">
    <name type="scientific">Vespula germanica</name>
    <name type="common">German yellow jacket</name>
    <name type="synonym">Paravespula germanica</name>
    <dbReference type="NCBI Taxonomy" id="30212"/>
    <lineage>
        <taxon>Eukaryota</taxon>
        <taxon>Metazoa</taxon>
        <taxon>Ecdysozoa</taxon>
        <taxon>Arthropoda</taxon>
        <taxon>Hexapoda</taxon>
        <taxon>Insecta</taxon>
        <taxon>Pterygota</taxon>
        <taxon>Neoptera</taxon>
        <taxon>Endopterygota</taxon>
        <taxon>Hymenoptera</taxon>
        <taxon>Apocrita</taxon>
        <taxon>Aculeata</taxon>
        <taxon>Vespoidea</taxon>
        <taxon>Vespidae</taxon>
        <taxon>Vespinae</taxon>
        <taxon>Vespula</taxon>
    </lineage>
</organism>